<dbReference type="InterPro" id="IPR050266">
    <property type="entry name" value="AB_hydrolase_sf"/>
</dbReference>
<evidence type="ECO:0000259" key="1">
    <source>
        <dbReference type="Pfam" id="PF00561"/>
    </source>
</evidence>
<evidence type="ECO:0000313" key="3">
    <source>
        <dbReference type="Proteomes" id="UP000758603"/>
    </source>
</evidence>
<sequence length="332" mass="37950">MNYFTVPSIRKSLRVSGGATYSYAFVSAQGQKSILLFLHGFPSSSYDWRHQVAWFSSKGYGIIVPDLLGYGASDKPMSLESYGLKRMVNDLVDILEAECAEKVHAVAHDLGSHLLSRFANYFPNRLHSATFIAVPYIPPAQLLDLQRINDVSKSTLGYERFGYWNFFKKEEAGSIIANHAESFFSIFYPSDPSYWETYLAPLGALEDWLQHDRRTVMAAYITEEEYEMHSRIFQGEYGPALNWFKYRIANGDYEEECKAEINPVLKMPVLVLQGTKDKIAIPQPKEQVGTCIRFLKVLNLPTGHWIHLEAKDVVNRELEEFVRQSEHSGRVI</sequence>
<dbReference type="GO" id="GO:0016020">
    <property type="term" value="C:membrane"/>
    <property type="evidence" value="ECO:0007669"/>
    <property type="project" value="TreeGrafter"/>
</dbReference>
<evidence type="ECO:0000313" key="2">
    <source>
        <dbReference type="EMBL" id="KAH6653276.1"/>
    </source>
</evidence>
<name>A0A9P8UJF2_9PEZI</name>
<dbReference type="InterPro" id="IPR029058">
    <property type="entry name" value="AB_hydrolase_fold"/>
</dbReference>
<keyword evidence="2" id="KW-0378">Hydrolase</keyword>
<proteinExistence type="predicted"/>
<accession>A0A9P8UJF2</accession>
<dbReference type="RefSeq" id="XP_045957553.1">
    <property type="nucleotide sequence ID" value="XM_046098110.1"/>
</dbReference>
<dbReference type="GO" id="GO:0046464">
    <property type="term" value="P:acylglycerol catabolic process"/>
    <property type="evidence" value="ECO:0007669"/>
    <property type="project" value="TreeGrafter"/>
</dbReference>
<reference evidence="2" key="1">
    <citation type="journal article" date="2021" name="Nat. Commun.">
        <title>Genetic determinants of endophytism in the Arabidopsis root mycobiome.</title>
        <authorList>
            <person name="Mesny F."/>
            <person name="Miyauchi S."/>
            <person name="Thiergart T."/>
            <person name="Pickel B."/>
            <person name="Atanasova L."/>
            <person name="Karlsson M."/>
            <person name="Huettel B."/>
            <person name="Barry K.W."/>
            <person name="Haridas S."/>
            <person name="Chen C."/>
            <person name="Bauer D."/>
            <person name="Andreopoulos W."/>
            <person name="Pangilinan J."/>
            <person name="LaButti K."/>
            <person name="Riley R."/>
            <person name="Lipzen A."/>
            <person name="Clum A."/>
            <person name="Drula E."/>
            <person name="Henrissat B."/>
            <person name="Kohler A."/>
            <person name="Grigoriev I.V."/>
            <person name="Martin F.M."/>
            <person name="Hacquard S."/>
        </authorList>
    </citation>
    <scope>NUCLEOTIDE SEQUENCE</scope>
    <source>
        <strain evidence="2">MPI-SDFR-AT-0073</strain>
    </source>
</reference>
<dbReference type="PRINTS" id="PR00412">
    <property type="entry name" value="EPOXHYDRLASE"/>
</dbReference>
<dbReference type="Pfam" id="PF00561">
    <property type="entry name" value="Abhydrolase_1"/>
    <property type="match status" value="1"/>
</dbReference>
<dbReference type="AlphaFoldDB" id="A0A9P8UJF2"/>
<dbReference type="EMBL" id="JAGPXC010000005">
    <property type="protein sequence ID" value="KAH6653276.1"/>
    <property type="molecule type" value="Genomic_DNA"/>
</dbReference>
<keyword evidence="3" id="KW-1185">Reference proteome</keyword>
<dbReference type="GeneID" id="70127002"/>
<gene>
    <name evidence="2" type="ORF">BKA67DRAFT_519587</name>
</gene>
<dbReference type="SUPFAM" id="SSF53474">
    <property type="entry name" value="alpha/beta-Hydrolases"/>
    <property type="match status" value="1"/>
</dbReference>
<organism evidence="2 3">
    <name type="scientific">Truncatella angustata</name>
    <dbReference type="NCBI Taxonomy" id="152316"/>
    <lineage>
        <taxon>Eukaryota</taxon>
        <taxon>Fungi</taxon>
        <taxon>Dikarya</taxon>
        <taxon>Ascomycota</taxon>
        <taxon>Pezizomycotina</taxon>
        <taxon>Sordariomycetes</taxon>
        <taxon>Xylariomycetidae</taxon>
        <taxon>Amphisphaeriales</taxon>
        <taxon>Sporocadaceae</taxon>
        <taxon>Truncatella</taxon>
    </lineage>
</organism>
<dbReference type="PANTHER" id="PTHR43798:SF33">
    <property type="entry name" value="HYDROLASE, PUTATIVE (AFU_ORTHOLOGUE AFUA_2G14860)-RELATED"/>
    <property type="match status" value="1"/>
</dbReference>
<dbReference type="InterPro" id="IPR000639">
    <property type="entry name" value="Epox_hydrolase-like"/>
</dbReference>
<feature type="domain" description="AB hydrolase-1" evidence="1">
    <location>
        <begin position="35"/>
        <end position="310"/>
    </location>
</feature>
<dbReference type="OrthoDB" id="284184at2759"/>
<protein>
    <submittedName>
        <fullName evidence="2">Epoxide hydrolase</fullName>
    </submittedName>
</protein>
<dbReference type="Gene3D" id="3.40.50.1820">
    <property type="entry name" value="alpha/beta hydrolase"/>
    <property type="match status" value="1"/>
</dbReference>
<dbReference type="GO" id="GO:0047372">
    <property type="term" value="F:monoacylglycerol lipase activity"/>
    <property type="evidence" value="ECO:0007669"/>
    <property type="project" value="TreeGrafter"/>
</dbReference>
<dbReference type="Proteomes" id="UP000758603">
    <property type="component" value="Unassembled WGS sequence"/>
</dbReference>
<comment type="caution">
    <text evidence="2">The sequence shown here is derived from an EMBL/GenBank/DDBJ whole genome shotgun (WGS) entry which is preliminary data.</text>
</comment>
<dbReference type="PANTHER" id="PTHR43798">
    <property type="entry name" value="MONOACYLGLYCEROL LIPASE"/>
    <property type="match status" value="1"/>
</dbReference>
<dbReference type="InterPro" id="IPR000073">
    <property type="entry name" value="AB_hydrolase_1"/>
</dbReference>